<dbReference type="PANTHER" id="PTHR24243">
    <property type="entry name" value="G-PROTEIN COUPLED RECEPTOR"/>
    <property type="match status" value="1"/>
</dbReference>
<reference evidence="10" key="1">
    <citation type="submission" date="2021-04" db="EMBL/GenBank/DDBJ databases">
        <authorList>
            <consortium name="Molecular Ecology Group"/>
        </authorList>
    </citation>
    <scope>NUCLEOTIDE SEQUENCE</scope>
</reference>
<feature type="transmembrane region" description="Helical" evidence="8">
    <location>
        <begin position="78"/>
        <end position="97"/>
    </location>
</feature>
<evidence type="ECO:0000259" key="9">
    <source>
        <dbReference type="PROSITE" id="PS50262"/>
    </source>
</evidence>
<keyword evidence="4" id="KW-0297">G-protein coupled receptor</keyword>
<comment type="caution">
    <text evidence="10">The sequence shown here is derived from an EMBL/GenBank/DDBJ whole genome shotgun (WGS) entry which is preliminary data.</text>
</comment>
<dbReference type="GO" id="GO:0005886">
    <property type="term" value="C:plasma membrane"/>
    <property type="evidence" value="ECO:0007669"/>
    <property type="project" value="TreeGrafter"/>
</dbReference>
<keyword evidence="11" id="KW-1185">Reference proteome</keyword>
<dbReference type="PROSITE" id="PS50262">
    <property type="entry name" value="G_PROTEIN_RECEP_F1_2"/>
    <property type="match status" value="1"/>
</dbReference>
<dbReference type="PANTHER" id="PTHR24243:SF233">
    <property type="entry name" value="THYROTROPIN-RELEASING HORMONE RECEPTOR"/>
    <property type="match status" value="1"/>
</dbReference>
<keyword evidence="7" id="KW-0807">Transducer</keyword>
<feature type="domain" description="G-protein coupled receptors family 1 profile" evidence="9">
    <location>
        <begin position="57"/>
        <end position="364"/>
    </location>
</feature>
<evidence type="ECO:0000313" key="10">
    <source>
        <dbReference type="EMBL" id="CAG5117778.1"/>
    </source>
</evidence>
<dbReference type="InterPro" id="IPR017452">
    <property type="entry name" value="GPCR_Rhodpsn_7TM"/>
</dbReference>
<proteinExistence type="predicted"/>
<evidence type="ECO:0000256" key="6">
    <source>
        <dbReference type="ARBA" id="ARBA00023170"/>
    </source>
</evidence>
<evidence type="ECO:0000256" key="2">
    <source>
        <dbReference type="ARBA" id="ARBA00022692"/>
    </source>
</evidence>
<organism evidence="10 11">
    <name type="scientific">Candidula unifasciata</name>
    <dbReference type="NCBI Taxonomy" id="100452"/>
    <lineage>
        <taxon>Eukaryota</taxon>
        <taxon>Metazoa</taxon>
        <taxon>Spiralia</taxon>
        <taxon>Lophotrochozoa</taxon>
        <taxon>Mollusca</taxon>
        <taxon>Gastropoda</taxon>
        <taxon>Heterobranchia</taxon>
        <taxon>Euthyneura</taxon>
        <taxon>Panpulmonata</taxon>
        <taxon>Eupulmonata</taxon>
        <taxon>Stylommatophora</taxon>
        <taxon>Helicina</taxon>
        <taxon>Helicoidea</taxon>
        <taxon>Geomitridae</taxon>
        <taxon>Candidula</taxon>
    </lineage>
</organism>
<dbReference type="Proteomes" id="UP000678393">
    <property type="component" value="Unassembled WGS sequence"/>
</dbReference>
<keyword evidence="6" id="KW-0675">Receptor</keyword>
<keyword evidence="3 8" id="KW-1133">Transmembrane helix</keyword>
<feature type="transmembrane region" description="Helical" evidence="8">
    <location>
        <begin position="294"/>
        <end position="318"/>
    </location>
</feature>
<dbReference type="Gene3D" id="1.20.1070.10">
    <property type="entry name" value="Rhodopsin 7-helix transmembrane proteins"/>
    <property type="match status" value="1"/>
</dbReference>
<protein>
    <recommendedName>
        <fullName evidence="9">G-protein coupled receptors family 1 profile domain-containing protein</fullName>
    </recommendedName>
</protein>
<evidence type="ECO:0000256" key="3">
    <source>
        <dbReference type="ARBA" id="ARBA00022989"/>
    </source>
</evidence>
<sequence length="410" mass="46706">MACNNTTYIELINSSISLQLQLHKYSFHVENLNYNIPTAMLVSKCVTPIWIVIGLFGNIISALVWASPRMRTCSTVSYYLTCLAIADLTFLILHFIYELENPWLLGTLDVQGWCQIFSMANIAVQYFCVFLVFAFTVERFLSVCYPFKSERFGKSRTPRTIFCLFVLSLILSIPQGYFWIINVVGECLFRPSEGTMLSPTFFAIYTWCTELFIFLLLPVIVLFLNVTVIYKIRSVGKLKIGRSSNIARDVRAPFAVNDTSMSALVAESESLQATQPSRNNGGYSSSNKGSTATLLWVSFYLIFTMLPNTFMYAMQYIVPYGPMPCRIEDMAHDPTWRAYFNFTAVRIIIKEISLSHHVGNVFIYMATSRRFLKLTIQSFCRRPQSVSGEPRDTSLHAIRVTQTRFLGDGV</sequence>
<dbReference type="EMBL" id="CAJHNH020000453">
    <property type="protein sequence ID" value="CAG5117778.1"/>
    <property type="molecule type" value="Genomic_DNA"/>
</dbReference>
<dbReference type="PROSITE" id="PS00237">
    <property type="entry name" value="G_PROTEIN_RECEP_F1_1"/>
    <property type="match status" value="1"/>
</dbReference>
<evidence type="ECO:0000256" key="7">
    <source>
        <dbReference type="ARBA" id="ARBA00023224"/>
    </source>
</evidence>
<accession>A0A8S3YN08</accession>
<feature type="transmembrane region" description="Helical" evidence="8">
    <location>
        <begin position="117"/>
        <end position="141"/>
    </location>
</feature>
<dbReference type="OrthoDB" id="9990906at2759"/>
<dbReference type="SUPFAM" id="SSF81321">
    <property type="entry name" value="Family A G protein-coupled receptor-like"/>
    <property type="match status" value="1"/>
</dbReference>
<feature type="transmembrane region" description="Helical" evidence="8">
    <location>
        <begin position="47"/>
        <end position="66"/>
    </location>
</feature>
<evidence type="ECO:0000256" key="8">
    <source>
        <dbReference type="SAM" id="Phobius"/>
    </source>
</evidence>
<keyword evidence="2 8" id="KW-0812">Transmembrane</keyword>
<evidence type="ECO:0000313" key="11">
    <source>
        <dbReference type="Proteomes" id="UP000678393"/>
    </source>
</evidence>
<gene>
    <name evidence="10" type="ORF">CUNI_LOCUS3336</name>
</gene>
<feature type="transmembrane region" description="Helical" evidence="8">
    <location>
        <begin position="161"/>
        <end position="181"/>
    </location>
</feature>
<evidence type="ECO:0000256" key="4">
    <source>
        <dbReference type="ARBA" id="ARBA00023040"/>
    </source>
</evidence>
<name>A0A8S3YN08_9EUPU</name>
<evidence type="ECO:0000256" key="5">
    <source>
        <dbReference type="ARBA" id="ARBA00023136"/>
    </source>
</evidence>
<feature type="transmembrane region" description="Helical" evidence="8">
    <location>
        <begin position="201"/>
        <end position="230"/>
    </location>
</feature>
<dbReference type="InterPro" id="IPR000276">
    <property type="entry name" value="GPCR_Rhodpsn"/>
</dbReference>
<keyword evidence="5 8" id="KW-0472">Membrane</keyword>
<dbReference type="GO" id="GO:0004930">
    <property type="term" value="F:G protein-coupled receptor activity"/>
    <property type="evidence" value="ECO:0007669"/>
    <property type="project" value="UniProtKB-KW"/>
</dbReference>
<evidence type="ECO:0000256" key="1">
    <source>
        <dbReference type="ARBA" id="ARBA00004141"/>
    </source>
</evidence>
<dbReference type="Pfam" id="PF00001">
    <property type="entry name" value="7tm_1"/>
    <property type="match status" value="1"/>
</dbReference>
<dbReference type="AlphaFoldDB" id="A0A8S3YN08"/>
<comment type="subcellular location">
    <subcellularLocation>
        <location evidence="1">Membrane</location>
        <topology evidence="1">Multi-pass membrane protein</topology>
    </subcellularLocation>
</comment>